<organism evidence="1 2">
    <name type="scientific">Methylobacterium tardum</name>
    <dbReference type="NCBI Taxonomy" id="374432"/>
    <lineage>
        <taxon>Bacteria</taxon>
        <taxon>Pseudomonadati</taxon>
        <taxon>Pseudomonadota</taxon>
        <taxon>Alphaproteobacteria</taxon>
        <taxon>Hyphomicrobiales</taxon>
        <taxon>Methylobacteriaceae</taxon>
        <taxon>Methylobacterium</taxon>
    </lineage>
</organism>
<keyword evidence="2" id="KW-1185">Reference proteome</keyword>
<dbReference type="EMBL" id="BSPL01000004">
    <property type="protein sequence ID" value="GLS68159.1"/>
    <property type="molecule type" value="Genomic_DNA"/>
</dbReference>
<proteinExistence type="predicted"/>
<comment type="caution">
    <text evidence="1">The sequence shown here is derived from an EMBL/GenBank/DDBJ whole genome shotgun (WGS) entry which is preliminary data.</text>
</comment>
<evidence type="ECO:0000313" key="1">
    <source>
        <dbReference type="EMBL" id="GLS68159.1"/>
    </source>
</evidence>
<evidence type="ECO:0000313" key="2">
    <source>
        <dbReference type="Proteomes" id="UP001157440"/>
    </source>
</evidence>
<dbReference type="AlphaFoldDB" id="A0AA37T6X7"/>
<gene>
    <name evidence="1" type="ORF">GCM10007890_01710</name>
</gene>
<dbReference type="RefSeq" id="WP_238199439.1">
    <property type="nucleotide sequence ID" value="NZ_BPQZ01000037.1"/>
</dbReference>
<protein>
    <submittedName>
        <fullName evidence="1">Uncharacterized protein</fullName>
    </submittedName>
</protein>
<dbReference type="Proteomes" id="UP001157440">
    <property type="component" value="Unassembled WGS sequence"/>
</dbReference>
<name>A0AA37T6X7_9HYPH</name>
<sequence>MTAVTAHVCADVAGRGLQAFGLMHAAVDGFIGAIQDQQAEDRHEVIKLVAELGRARRVAADAQAAAARLAAENAALHVALARSRAALRGYAAALSVA</sequence>
<accession>A0AA37T6X7</accession>
<reference evidence="2" key="1">
    <citation type="journal article" date="2019" name="Int. J. Syst. Evol. Microbiol.">
        <title>The Global Catalogue of Microorganisms (GCM) 10K type strain sequencing project: providing services to taxonomists for standard genome sequencing and annotation.</title>
        <authorList>
            <consortium name="The Broad Institute Genomics Platform"/>
            <consortium name="The Broad Institute Genome Sequencing Center for Infectious Disease"/>
            <person name="Wu L."/>
            <person name="Ma J."/>
        </authorList>
    </citation>
    <scope>NUCLEOTIDE SEQUENCE [LARGE SCALE GENOMIC DNA]</scope>
    <source>
        <strain evidence="2">NBRC 103632</strain>
    </source>
</reference>